<feature type="compositionally biased region" description="Polar residues" evidence="1">
    <location>
        <begin position="25"/>
        <end position="39"/>
    </location>
</feature>
<dbReference type="InParanoid" id="A0A6P8ZYJ5"/>
<feature type="region of interest" description="Disordered" evidence="1">
    <location>
        <begin position="101"/>
        <end position="130"/>
    </location>
</feature>
<feature type="region of interest" description="Disordered" evidence="1">
    <location>
        <begin position="1"/>
        <end position="81"/>
    </location>
</feature>
<dbReference type="GeneID" id="117650954"/>
<reference evidence="3" key="1">
    <citation type="submission" date="2025-08" db="UniProtKB">
        <authorList>
            <consortium name="RefSeq"/>
        </authorList>
    </citation>
    <scope>IDENTIFICATION</scope>
    <source>
        <tissue evidence="3">Total insect</tissue>
    </source>
</reference>
<organism evidence="3">
    <name type="scientific">Thrips palmi</name>
    <name type="common">Melon thrips</name>
    <dbReference type="NCBI Taxonomy" id="161013"/>
    <lineage>
        <taxon>Eukaryota</taxon>
        <taxon>Metazoa</taxon>
        <taxon>Ecdysozoa</taxon>
        <taxon>Arthropoda</taxon>
        <taxon>Hexapoda</taxon>
        <taxon>Insecta</taxon>
        <taxon>Pterygota</taxon>
        <taxon>Neoptera</taxon>
        <taxon>Paraneoptera</taxon>
        <taxon>Thysanoptera</taxon>
        <taxon>Terebrantia</taxon>
        <taxon>Thripoidea</taxon>
        <taxon>Thripidae</taxon>
        <taxon>Thrips</taxon>
    </lineage>
</organism>
<gene>
    <name evidence="3" type="primary">LOC117650954</name>
</gene>
<feature type="compositionally biased region" description="Basic and acidic residues" evidence="1">
    <location>
        <begin position="59"/>
        <end position="68"/>
    </location>
</feature>
<evidence type="ECO:0000313" key="3">
    <source>
        <dbReference type="RefSeq" id="XP_034250508.1"/>
    </source>
</evidence>
<protein>
    <submittedName>
        <fullName evidence="3">Uncharacterized protein LOC117650954</fullName>
    </submittedName>
</protein>
<dbReference type="RefSeq" id="XP_034250508.1">
    <property type="nucleotide sequence ID" value="XM_034394617.1"/>
</dbReference>
<evidence type="ECO:0000256" key="1">
    <source>
        <dbReference type="SAM" id="MobiDB-lite"/>
    </source>
</evidence>
<feature type="compositionally biased region" description="Basic and acidic residues" evidence="1">
    <location>
        <begin position="7"/>
        <end position="24"/>
    </location>
</feature>
<keyword evidence="2" id="KW-1185">Reference proteome</keyword>
<dbReference type="KEGG" id="tpal:117650954"/>
<dbReference type="AlphaFoldDB" id="A0A6P8ZYJ5"/>
<dbReference type="OrthoDB" id="5801062at2759"/>
<evidence type="ECO:0000313" key="2">
    <source>
        <dbReference type="Proteomes" id="UP000515158"/>
    </source>
</evidence>
<sequence length="152" mass="17256">MSTKNSPDYKKRIEALEKELKDLKQSLSAQTTKGNSDSPPKTPPRGDQPKPKTPSSYDRVPKSEETTKKVRGKRRKNLEGHTCEECEGFVKAAKLSPKTVQACTRHRGPKRPVTPEGFWNPAWLSPKKTPKEFIPEELPVRKTFKESDCHVM</sequence>
<proteinExistence type="predicted"/>
<dbReference type="Proteomes" id="UP000515158">
    <property type="component" value="Unplaced"/>
</dbReference>
<accession>A0A6P8ZYJ5</accession>
<name>A0A6P8ZYJ5_THRPL</name>